<dbReference type="CDD" id="cd00321">
    <property type="entry name" value="SO_family_Moco"/>
    <property type="match status" value="1"/>
</dbReference>
<organism evidence="2 3">
    <name type="scientific">Methanobacterium spitsbergense</name>
    <dbReference type="NCBI Taxonomy" id="2874285"/>
    <lineage>
        <taxon>Archaea</taxon>
        <taxon>Methanobacteriati</taxon>
        <taxon>Methanobacteriota</taxon>
        <taxon>Methanomada group</taxon>
        <taxon>Methanobacteria</taxon>
        <taxon>Methanobacteriales</taxon>
        <taxon>Methanobacteriaceae</taxon>
        <taxon>Methanobacterium</taxon>
    </lineage>
</organism>
<keyword evidence="3" id="KW-1185">Reference proteome</keyword>
<comment type="caution">
    <text evidence="2">The sequence shown here is derived from an EMBL/GenBank/DDBJ whole genome shotgun (WGS) entry which is preliminary data.</text>
</comment>
<dbReference type="Proteomes" id="UP000825933">
    <property type="component" value="Unassembled WGS sequence"/>
</dbReference>
<dbReference type="InterPro" id="IPR000572">
    <property type="entry name" value="OxRdtase_Mopterin-bd_dom"/>
</dbReference>
<evidence type="ECO:0000313" key="3">
    <source>
        <dbReference type="Proteomes" id="UP000825933"/>
    </source>
</evidence>
<name>A0A8T5UQK3_9EURY</name>
<dbReference type="PANTHER" id="PTHR43032:SF2">
    <property type="entry name" value="BLL0505 PROTEIN"/>
    <property type="match status" value="1"/>
</dbReference>
<proteinExistence type="predicted"/>
<reference evidence="3" key="1">
    <citation type="journal article" date="2022" name="Microbiol. Resour. Announc.">
        <title>Draft Genome Sequence of a Methanogenic Archaeon from West Spitsbergen Permafrost.</title>
        <authorList>
            <person name="Trubitsyn V."/>
            <person name="Rivkina E."/>
            <person name="Shcherbakova V."/>
        </authorList>
    </citation>
    <scope>NUCLEOTIDE SEQUENCE [LARGE SCALE GENOMIC DNA]</scope>
    <source>
        <strain evidence="3">VT</strain>
    </source>
</reference>
<dbReference type="AlphaFoldDB" id="A0A8T5UQK3"/>
<dbReference type="PANTHER" id="PTHR43032">
    <property type="entry name" value="PROTEIN-METHIONINE-SULFOXIDE REDUCTASE"/>
    <property type="match status" value="1"/>
</dbReference>
<evidence type="ECO:0000313" key="2">
    <source>
        <dbReference type="EMBL" id="MBZ2165954.1"/>
    </source>
</evidence>
<sequence length="221" mass="25341">MDKKIIILLVILIAAVAIFAAFELQKDRTVKLSGVEIKNYQGQKLSSVNDFRENSIKGPQFINITNYHLEVTGLVQNPRNYTYDEVLNHTSYEKVVKLDCVEGWDVTILWQGLLVSDLLNEAKPLPNGNTVIFYAYDNYTTSFPISYLNNNQILLAYKMNNVTIPPERGFPFMLVAESKWGYKWIKWVTKIEVSNNSTYKGYWEIRGYSDVGDINQSYLGG</sequence>
<dbReference type="Pfam" id="PF00174">
    <property type="entry name" value="Oxidored_molyb"/>
    <property type="match status" value="1"/>
</dbReference>
<dbReference type="RefSeq" id="WP_223791550.1">
    <property type="nucleotide sequence ID" value="NZ_JAIOUQ010000009.1"/>
</dbReference>
<accession>A0A8T5UQK3</accession>
<protein>
    <submittedName>
        <fullName evidence="2">Molybdopterin-dependent oxidoreductase</fullName>
    </submittedName>
</protein>
<gene>
    <name evidence="2" type="ORF">K8N75_07885</name>
</gene>
<dbReference type="SUPFAM" id="SSF56524">
    <property type="entry name" value="Oxidoreductase molybdopterin-binding domain"/>
    <property type="match status" value="1"/>
</dbReference>
<dbReference type="InterPro" id="IPR036374">
    <property type="entry name" value="OxRdtase_Mopterin-bd_sf"/>
</dbReference>
<evidence type="ECO:0000259" key="1">
    <source>
        <dbReference type="Pfam" id="PF00174"/>
    </source>
</evidence>
<dbReference type="Gene3D" id="3.90.420.10">
    <property type="entry name" value="Oxidoreductase, molybdopterin-binding domain"/>
    <property type="match status" value="1"/>
</dbReference>
<feature type="domain" description="Oxidoreductase molybdopterin-binding" evidence="1">
    <location>
        <begin position="62"/>
        <end position="203"/>
    </location>
</feature>
<dbReference type="EMBL" id="JAIOUQ010000009">
    <property type="protein sequence ID" value="MBZ2165954.1"/>
    <property type="molecule type" value="Genomic_DNA"/>
</dbReference>